<keyword evidence="2" id="KW-0472">Membrane</keyword>
<dbReference type="EMBL" id="AMZH03002021">
    <property type="protein sequence ID" value="RRT77071.1"/>
    <property type="molecule type" value="Genomic_DNA"/>
</dbReference>
<evidence type="ECO:0000313" key="4">
    <source>
        <dbReference type="Proteomes" id="UP000287651"/>
    </source>
</evidence>
<organism evidence="3 4">
    <name type="scientific">Ensete ventricosum</name>
    <name type="common">Abyssinian banana</name>
    <name type="synonym">Musa ensete</name>
    <dbReference type="NCBI Taxonomy" id="4639"/>
    <lineage>
        <taxon>Eukaryota</taxon>
        <taxon>Viridiplantae</taxon>
        <taxon>Streptophyta</taxon>
        <taxon>Embryophyta</taxon>
        <taxon>Tracheophyta</taxon>
        <taxon>Spermatophyta</taxon>
        <taxon>Magnoliopsida</taxon>
        <taxon>Liliopsida</taxon>
        <taxon>Zingiberales</taxon>
        <taxon>Musaceae</taxon>
        <taxon>Ensete</taxon>
    </lineage>
</organism>
<protein>
    <submittedName>
        <fullName evidence="3">Uncharacterized protein</fullName>
    </submittedName>
</protein>
<evidence type="ECO:0000256" key="2">
    <source>
        <dbReference type="SAM" id="Phobius"/>
    </source>
</evidence>
<evidence type="ECO:0000313" key="3">
    <source>
        <dbReference type="EMBL" id="RRT77071.1"/>
    </source>
</evidence>
<name>A0A427ALP4_ENSVE</name>
<feature type="transmembrane region" description="Helical" evidence="2">
    <location>
        <begin position="16"/>
        <end position="37"/>
    </location>
</feature>
<accession>A0A427ALP4</accession>
<comment type="caution">
    <text evidence="3">The sequence shown here is derived from an EMBL/GenBank/DDBJ whole genome shotgun (WGS) entry which is preliminary data.</text>
</comment>
<reference evidence="3 4" key="1">
    <citation type="journal article" date="2014" name="Agronomy (Basel)">
        <title>A Draft Genome Sequence for Ensete ventricosum, the Drought-Tolerant Tree Against Hunger.</title>
        <authorList>
            <person name="Harrison J."/>
            <person name="Moore K.A."/>
            <person name="Paszkiewicz K."/>
            <person name="Jones T."/>
            <person name="Grant M."/>
            <person name="Ambacheew D."/>
            <person name="Muzemil S."/>
            <person name="Studholme D.J."/>
        </authorList>
    </citation>
    <scope>NUCLEOTIDE SEQUENCE [LARGE SCALE GENOMIC DNA]</scope>
</reference>
<feature type="region of interest" description="Disordered" evidence="1">
    <location>
        <begin position="45"/>
        <end position="72"/>
    </location>
</feature>
<feature type="compositionally biased region" description="Polar residues" evidence="1">
    <location>
        <begin position="57"/>
        <end position="66"/>
    </location>
</feature>
<dbReference type="AlphaFoldDB" id="A0A427ALP4"/>
<evidence type="ECO:0000256" key="1">
    <source>
        <dbReference type="SAM" id="MobiDB-lite"/>
    </source>
</evidence>
<dbReference type="Proteomes" id="UP000287651">
    <property type="component" value="Unassembled WGS sequence"/>
</dbReference>
<proteinExistence type="predicted"/>
<sequence length="286" mass="31613">MPAKTNDTRFSSRSTFFSITITITISISISISLLSIVGERGQEKRRDETRLVGGWGSSQPKPSSCRHQGRSDAGPTCHLWGPTAFSSRNAGTSRSWTVSFLRSGEEGICGDAFAWIWGPRLREGAERATTTSRSFHHADPRRFAAGVVEQKAVVPSRGRTHDDSLQVSSNRRPLFHHADPRRFAAGVVEQKAPSSTTASCHIHQLSVRGRVAYDEGILGSLRPEKGRGRRSPQSHLIYPLRFLREEPVFCCRTDLGFGWPRIDLGDFGEIFFLAPFAAEQICAGSE</sequence>
<keyword evidence="2" id="KW-1133">Transmembrane helix</keyword>
<gene>
    <name evidence="3" type="ORF">B296_00007005</name>
</gene>
<keyword evidence="2" id="KW-0812">Transmembrane</keyword>